<dbReference type="GO" id="GO:0004674">
    <property type="term" value="F:protein serine/threonine kinase activity"/>
    <property type="evidence" value="ECO:0007669"/>
    <property type="project" value="UniProtKB-KW"/>
</dbReference>
<reference evidence="13" key="2">
    <citation type="submission" date="2020-10" db="EMBL/GenBank/DDBJ databases">
        <authorList>
            <person name="Scholz U."/>
            <person name="Mascher M."/>
            <person name="Fiebig A."/>
        </authorList>
    </citation>
    <scope>NUCLEOTIDE SEQUENCE [LARGE SCALE GENOMIC DNA]</scope>
    <source>
        <strain evidence="13">cv. Morex</strain>
    </source>
</reference>
<dbReference type="CDD" id="cd14066">
    <property type="entry name" value="STKc_IRAK"/>
    <property type="match status" value="1"/>
</dbReference>
<feature type="binding site" evidence="9">
    <location>
        <position position="130"/>
    </location>
    <ligand>
        <name>ATP</name>
        <dbReference type="ChEBI" id="CHEBI:30616"/>
    </ligand>
</feature>
<evidence type="ECO:0000256" key="11">
    <source>
        <dbReference type="SAM" id="Phobius"/>
    </source>
</evidence>
<organism evidence="13 14">
    <name type="scientific">Hordeum vulgare subsp. vulgare</name>
    <name type="common">Domesticated barley</name>
    <dbReference type="NCBI Taxonomy" id="112509"/>
    <lineage>
        <taxon>Eukaryota</taxon>
        <taxon>Viridiplantae</taxon>
        <taxon>Streptophyta</taxon>
        <taxon>Embryophyta</taxon>
        <taxon>Tracheophyta</taxon>
        <taxon>Spermatophyta</taxon>
        <taxon>Magnoliopsida</taxon>
        <taxon>Liliopsida</taxon>
        <taxon>Poales</taxon>
        <taxon>Poaceae</taxon>
        <taxon>BOP clade</taxon>
        <taxon>Pooideae</taxon>
        <taxon>Triticodae</taxon>
        <taxon>Triticeae</taxon>
        <taxon>Hordeinae</taxon>
        <taxon>Hordeum</taxon>
    </lineage>
</organism>
<dbReference type="InterPro" id="IPR001245">
    <property type="entry name" value="Ser-Thr/Tyr_kinase_cat_dom"/>
</dbReference>
<dbReference type="InterPro" id="IPR017441">
    <property type="entry name" value="Protein_kinase_ATP_BS"/>
</dbReference>
<evidence type="ECO:0000256" key="1">
    <source>
        <dbReference type="ARBA" id="ARBA00022527"/>
    </source>
</evidence>
<evidence type="ECO:0000256" key="7">
    <source>
        <dbReference type="ARBA" id="ARBA00023157"/>
    </source>
</evidence>
<evidence type="ECO:0000256" key="9">
    <source>
        <dbReference type="PROSITE-ProRule" id="PRU10141"/>
    </source>
</evidence>
<keyword evidence="6 9" id="KW-0067">ATP-binding</keyword>
<dbReference type="GO" id="GO:0005524">
    <property type="term" value="F:ATP binding"/>
    <property type="evidence" value="ECO:0007669"/>
    <property type="project" value="UniProtKB-UniRule"/>
</dbReference>
<dbReference type="PANTHER" id="PTHR27002:SF936">
    <property type="entry name" value="OS08G0179000 PROTEIN"/>
    <property type="match status" value="1"/>
</dbReference>
<keyword evidence="2" id="KW-0808">Transferase</keyword>
<keyword evidence="4 9" id="KW-0547">Nucleotide-binding</keyword>
<name>A0A8I6XIK1_HORVV</name>
<dbReference type="SMR" id="A0A8I6XIK1"/>
<dbReference type="FunFam" id="3.30.200.20:FF:000402">
    <property type="entry name" value="Serine/threonine-protein kinase"/>
    <property type="match status" value="1"/>
</dbReference>
<dbReference type="InterPro" id="IPR011009">
    <property type="entry name" value="Kinase-like_dom_sf"/>
</dbReference>
<keyword evidence="14" id="KW-1185">Reference proteome</keyword>
<dbReference type="SUPFAM" id="SSF56112">
    <property type="entry name" value="Protein kinase-like (PK-like)"/>
    <property type="match status" value="1"/>
</dbReference>
<evidence type="ECO:0000256" key="2">
    <source>
        <dbReference type="ARBA" id="ARBA00022679"/>
    </source>
</evidence>
<evidence type="ECO:0000256" key="4">
    <source>
        <dbReference type="ARBA" id="ARBA00022741"/>
    </source>
</evidence>
<dbReference type="PROSITE" id="PS00107">
    <property type="entry name" value="PROTEIN_KINASE_ATP"/>
    <property type="match status" value="1"/>
</dbReference>
<keyword evidence="3" id="KW-0732">Signal</keyword>
<sequence length="420" mass="47292">MGELADTGRPASGISENLYLRISSSSANGKKIVILKIVLPIVACLLIFTCIYLGCKSRGKSSRNVQNKHKLKHLNASDELGNEDTELPFVGFEDILVATNYFSDHNMLGKGGFGKVYKGMLESGKEIAVKRLSMGSGQGVEEFRNEVVLIAKLQHRNLVRHLGYCIHEDEKLLIYEYLRNKSLDAFLFDATKRVVLDWMTRFTIIKGIARGFLYLHQDSRLTIIHRDLKASNILLDAKMSPKISDFGMARIFEGNEQQANTKRVVGTYGYMSPEYAMEGYFSVKSDTYSFGVLLLEILSGLRINSPHLIMDFPNLIAYAWSLWVDGNARELVDSSVVEGCRLDETLRCVHIGLLCVQDHPNARPLMSSIVFMLENETAPLPIPEKPAYFMLRNQEAEDRRKCMGRSDTENGMTITTLEGR</sequence>
<evidence type="ECO:0000256" key="5">
    <source>
        <dbReference type="ARBA" id="ARBA00022777"/>
    </source>
</evidence>
<reference evidence="13" key="3">
    <citation type="submission" date="2022-01" db="UniProtKB">
        <authorList>
            <consortium name="EnsemblPlants"/>
        </authorList>
    </citation>
    <scope>IDENTIFICATION</scope>
    <source>
        <strain evidence="13">subsp. vulgare</strain>
    </source>
</reference>
<keyword evidence="7" id="KW-1015">Disulfide bond</keyword>
<dbReference type="PROSITE" id="PS50011">
    <property type="entry name" value="PROTEIN_KINASE_DOM"/>
    <property type="match status" value="1"/>
</dbReference>
<keyword evidence="1 10" id="KW-0723">Serine/threonine-protein kinase</keyword>
<evidence type="ECO:0000256" key="8">
    <source>
        <dbReference type="ARBA" id="ARBA00023180"/>
    </source>
</evidence>
<keyword evidence="8" id="KW-0325">Glycoprotein</keyword>
<dbReference type="SMART" id="SM00220">
    <property type="entry name" value="S_TKc"/>
    <property type="match status" value="1"/>
</dbReference>
<keyword evidence="5" id="KW-0418">Kinase</keyword>
<evidence type="ECO:0000313" key="13">
    <source>
        <dbReference type="EnsemblPlants" id="HORVU.MOREX.r3.2HG0199690.1"/>
    </source>
</evidence>
<dbReference type="InterPro" id="IPR008271">
    <property type="entry name" value="Ser/Thr_kinase_AS"/>
</dbReference>
<dbReference type="Gene3D" id="3.30.200.20">
    <property type="entry name" value="Phosphorylase Kinase, domain 1"/>
    <property type="match status" value="1"/>
</dbReference>
<dbReference type="PROSITE" id="PS00108">
    <property type="entry name" value="PROTEIN_KINASE_ST"/>
    <property type="match status" value="1"/>
</dbReference>
<dbReference type="AlphaFoldDB" id="A0A8I6XIK1"/>
<dbReference type="InterPro" id="IPR000719">
    <property type="entry name" value="Prot_kinase_dom"/>
</dbReference>
<evidence type="ECO:0000256" key="6">
    <source>
        <dbReference type="ARBA" id="ARBA00022840"/>
    </source>
</evidence>
<evidence type="ECO:0000256" key="3">
    <source>
        <dbReference type="ARBA" id="ARBA00022729"/>
    </source>
</evidence>
<dbReference type="Pfam" id="PF07714">
    <property type="entry name" value="PK_Tyr_Ser-Thr"/>
    <property type="match status" value="1"/>
</dbReference>
<feature type="domain" description="Protein kinase" evidence="12">
    <location>
        <begin position="102"/>
        <end position="378"/>
    </location>
</feature>
<keyword evidence="11" id="KW-0812">Transmembrane</keyword>
<comment type="similarity">
    <text evidence="10">Belongs to the protein kinase superfamily.</text>
</comment>
<dbReference type="Gramene" id="HORVU.MOREX.r3.2HG0199690.1">
    <property type="protein sequence ID" value="HORVU.MOREX.r3.2HG0199690.1"/>
    <property type="gene ID" value="HORVU.MOREX.r3.2HG0199690"/>
</dbReference>
<keyword evidence="11" id="KW-0472">Membrane</keyword>
<protein>
    <recommendedName>
        <fullName evidence="12">Protein kinase domain-containing protein</fullName>
    </recommendedName>
</protein>
<reference evidence="14" key="1">
    <citation type="journal article" date="2012" name="Nature">
        <title>A physical, genetic and functional sequence assembly of the barley genome.</title>
        <authorList>
            <consortium name="The International Barley Genome Sequencing Consortium"/>
            <person name="Mayer K.F."/>
            <person name="Waugh R."/>
            <person name="Brown J.W."/>
            <person name="Schulman A."/>
            <person name="Langridge P."/>
            <person name="Platzer M."/>
            <person name="Fincher G.B."/>
            <person name="Muehlbauer G.J."/>
            <person name="Sato K."/>
            <person name="Close T.J."/>
            <person name="Wise R.P."/>
            <person name="Stein N."/>
        </authorList>
    </citation>
    <scope>NUCLEOTIDE SEQUENCE [LARGE SCALE GENOMIC DNA]</scope>
    <source>
        <strain evidence="14">cv. Morex</strain>
    </source>
</reference>
<evidence type="ECO:0000313" key="14">
    <source>
        <dbReference type="Proteomes" id="UP000011116"/>
    </source>
</evidence>
<dbReference type="Gene3D" id="1.10.510.10">
    <property type="entry name" value="Transferase(Phosphotransferase) domain 1"/>
    <property type="match status" value="1"/>
</dbReference>
<feature type="transmembrane region" description="Helical" evidence="11">
    <location>
        <begin position="33"/>
        <end position="54"/>
    </location>
</feature>
<dbReference type="PANTHER" id="PTHR27002">
    <property type="entry name" value="RECEPTOR-LIKE SERINE/THREONINE-PROTEIN KINASE SD1-8"/>
    <property type="match status" value="1"/>
</dbReference>
<dbReference type="FunFam" id="1.10.510.10:FF:000060">
    <property type="entry name" value="G-type lectin S-receptor-like serine/threonine-protein kinase"/>
    <property type="match status" value="1"/>
</dbReference>
<proteinExistence type="inferred from homology"/>
<keyword evidence="11" id="KW-1133">Transmembrane helix</keyword>
<evidence type="ECO:0000256" key="10">
    <source>
        <dbReference type="RuleBase" id="RU000304"/>
    </source>
</evidence>
<dbReference type="EnsemblPlants" id="HORVU.MOREX.r3.2HG0199690.1">
    <property type="protein sequence ID" value="HORVU.MOREX.r3.2HG0199690.1"/>
    <property type="gene ID" value="HORVU.MOREX.r3.2HG0199690"/>
</dbReference>
<accession>A0A8I6XIK1</accession>
<dbReference type="Proteomes" id="UP000011116">
    <property type="component" value="Chromosome 2H"/>
</dbReference>
<dbReference type="Gramene" id="HORVU.MOREX.r2.2HG0165850.1">
    <property type="protein sequence ID" value="HORVU.MOREX.r2.2HG0165850.1"/>
    <property type="gene ID" value="HORVU.MOREX.r2.2HG0165850"/>
</dbReference>
<evidence type="ECO:0000259" key="12">
    <source>
        <dbReference type="PROSITE" id="PS50011"/>
    </source>
</evidence>